<organism evidence="1 2">
    <name type="scientific">Oryza meyeriana var. granulata</name>
    <dbReference type="NCBI Taxonomy" id="110450"/>
    <lineage>
        <taxon>Eukaryota</taxon>
        <taxon>Viridiplantae</taxon>
        <taxon>Streptophyta</taxon>
        <taxon>Embryophyta</taxon>
        <taxon>Tracheophyta</taxon>
        <taxon>Spermatophyta</taxon>
        <taxon>Magnoliopsida</taxon>
        <taxon>Liliopsida</taxon>
        <taxon>Poales</taxon>
        <taxon>Poaceae</taxon>
        <taxon>BOP clade</taxon>
        <taxon>Oryzoideae</taxon>
        <taxon>Oryzeae</taxon>
        <taxon>Oryzinae</taxon>
        <taxon>Oryza</taxon>
        <taxon>Oryza meyeriana</taxon>
    </lineage>
</organism>
<protein>
    <submittedName>
        <fullName evidence="1">Uncharacterized protein</fullName>
    </submittedName>
</protein>
<accession>A0A6G1E2F1</accession>
<evidence type="ECO:0000313" key="1">
    <source>
        <dbReference type="EMBL" id="KAF0919275.1"/>
    </source>
</evidence>
<sequence>MAAGQPAPAGRTAYAFTRVALVPSDDAPAMIATAAQVVACHRHATQVVPCPAEPRRYELSASCSPGWLQPQYLLVLSPFWVLSFDPATATAQHGTAPALQRRDARLF</sequence>
<comment type="caution">
    <text evidence="1">The sequence shown here is derived from an EMBL/GenBank/DDBJ whole genome shotgun (WGS) entry which is preliminary data.</text>
</comment>
<name>A0A6G1E2F1_9ORYZ</name>
<keyword evidence="2" id="KW-1185">Reference proteome</keyword>
<proteinExistence type="predicted"/>
<reference evidence="1 2" key="1">
    <citation type="submission" date="2019-11" db="EMBL/GenBank/DDBJ databases">
        <title>Whole genome sequence of Oryza granulata.</title>
        <authorList>
            <person name="Li W."/>
        </authorList>
    </citation>
    <scope>NUCLEOTIDE SEQUENCE [LARGE SCALE GENOMIC DNA]</scope>
    <source>
        <strain evidence="2">cv. Menghai</strain>
        <tissue evidence="1">Leaf</tissue>
    </source>
</reference>
<gene>
    <name evidence="1" type="ORF">E2562_029039</name>
</gene>
<dbReference type="AlphaFoldDB" id="A0A6G1E2F1"/>
<dbReference type="Proteomes" id="UP000479710">
    <property type="component" value="Unassembled WGS sequence"/>
</dbReference>
<evidence type="ECO:0000313" key="2">
    <source>
        <dbReference type="Proteomes" id="UP000479710"/>
    </source>
</evidence>
<dbReference type="EMBL" id="SPHZ02000005">
    <property type="protein sequence ID" value="KAF0919275.1"/>
    <property type="molecule type" value="Genomic_DNA"/>
</dbReference>